<organism evidence="2 3">
    <name type="scientific">Pyramidobacter piscolens W5455</name>
    <dbReference type="NCBI Taxonomy" id="352165"/>
    <lineage>
        <taxon>Bacteria</taxon>
        <taxon>Thermotogati</taxon>
        <taxon>Synergistota</taxon>
        <taxon>Synergistia</taxon>
        <taxon>Synergistales</taxon>
        <taxon>Dethiosulfovibrionaceae</taxon>
        <taxon>Pyramidobacter</taxon>
    </lineage>
</organism>
<feature type="domain" description="Tc1-like transposase DDE" evidence="1">
    <location>
        <begin position="3"/>
        <end position="83"/>
    </location>
</feature>
<protein>
    <submittedName>
        <fullName evidence="2">Transposase</fullName>
    </submittedName>
</protein>
<dbReference type="InterPro" id="IPR038717">
    <property type="entry name" value="Tc1-like_DDE_dom"/>
</dbReference>
<gene>
    <name evidence="2" type="ORF">HMPREF7215_0671</name>
</gene>
<evidence type="ECO:0000313" key="2">
    <source>
        <dbReference type="EMBL" id="EFB91079.1"/>
    </source>
</evidence>
<keyword evidence="3" id="KW-1185">Reference proteome</keyword>
<reference evidence="2 3" key="1">
    <citation type="submission" date="2009-12" db="EMBL/GenBank/DDBJ databases">
        <authorList>
            <person name="Shrivastava S."/>
            <person name="Madupu R."/>
            <person name="Durkin A.S."/>
            <person name="Torralba M."/>
            <person name="Methe B."/>
            <person name="Sutton G.G."/>
            <person name="Strausberg R.L."/>
            <person name="Nelson K.E."/>
        </authorList>
    </citation>
    <scope>NUCLEOTIDE SEQUENCE [LARGE SCALE GENOMIC DNA]</scope>
    <source>
        <strain evidence="2 3">W5455</strain>
    </source>
</reference>
<dbReference type="Pfam" id="PF13358">
    <property type="entry name" value="DDE_3"/>
    <property type="match status" value="1"/>
</dbReference>
<dbReference type="EMBL" id="ADFP01000051">
    <property type="protein sequence ID" value="EFB91079.1"/>
    <property type="molecule type" value="Genomic_DNA"/>
</dbReference>
<proteinExistence type="predicted"/>
<name>A0ABM9ZVW4_9BACT</name>
<dbReference type="InterPro" id="IPR036397">
    <property type="entry name" value="RNaseH_sf"/>
</dbReference>
<sequence length="114" mass="13244">MPNCDSDCMNIFLRELSRRFPEDHIPLRCDGAAWHNSKALQVPANIALFHIPPYTPEMNPIEQIWRELRCQGFQNEIFSTLENVVERLCGTIGNLTAQTIRSITARQWIVRCFK</sequence>
<accession>A0ABM9ZVW4</accession>
<evidence type="ECO:0000259" key="1">
    <source>
        <dbReference type="Pfam" id="PF13358"/>
    </source>
</evidence>
<dbReference type="Gene3D" id="3.30.420.10">
    <property type="entry name" value="Ribonuclease H-like superfamily/Ribonuclease H"/>
    <property type="match status" value="1"/>
</dbReference>
<comment type="caution">
    <text evidence="2">The sequence shown here is derived from an EMBL/GenBank/DDBJ whole genome shotgun (WGS) entry which is preliminary data.</text>
</comment>
<evidence type="ECO:0000313" key="3">
    <source>
        <dbReference type="Proteomes" id="UP000006462"/>
    </source>
</evidence>
<dbReference type="Proteomes" id="UP000006462">
    <property type="component" value="Unassembled WGS sequence"/>
</dbReference>